<evidence type="ECO:0000313" key="4">
    <source>
        <dbReference type="Proteomes" id="UP000033900"/>
    </source>
</evidence>
<evidence type="ECO:0000313" key="3">
    <source>
        <dbReference type="EMBL" id="KJL47780.1"/>
    </source>
</evidence>
<organism evidence="3 4">
    <name type="scientific">Microbacterium hydrocarbonoxydans</name>
    <dbReference type="NCBI Taxonomy" id="273678"/>
    <lineage>
        <taxon>Bacteria</taxon>
        <taxon>Bacillati</taxon>
        <taxon>Actinomycetota</taxon>
        <taxon>Actinomycetes</taxon>
        <taxon>Micrococcales</taxon>
        <taxon>Microbacteriaceae</taxon>
        <taxon>Microbacterium</taxon>
    </lineage>
</organism>
<keyword evidence="4" id="KW-1185">Reference proteome</keyword>
<feature type="transmembrane region" description="Helical" evidence="1">
    <location>
        <begin position="117"/>
        <end position="139"/>
    </location>
</feature>
<comment type="caution">
    <text evidence="3">The sequence shown here is derived from an EMBL/GenBank/DDBJ whole genome shotgun (WGS) entry which is preliminary data.</text>
</comment>
<keyword evidence="1" id="KW-0812">Transmembrane</keyword>
<sequence>MSLTRTSTAWWVLLLLGVLSVFPVATAAISQGVDAGADVIDSCWASELPPGVEPHDNTLRTAEITFMPAGRLCDWEAGDTQTGWPITIAALIATVVAVVVTAFALRYGGAARRVVALLPLLAIAGLWFTMWSSTLFVIID</sequence>
<dbReference type="OrthoDB" id="5083062at2"/>
<protein>
    <submittedName>
        <fullName evidence="3">Uncharacterized protein</fullName>
    </submittedName>
</protein>
<dbReference type="Proteomes" id="UP000033900">
    <property type="component" value="Unassembled WGS sequence"/>
</dbReference>
<dbReference type="EMBL" id="JYJB01000008">
    <property type="protein sequence ID" value="KJL47780.1"/>
    <property type="molecule type" value="Genomic_DNA"/>
</dbReference>
<dbReference type="PATRIC" id="fig|273678.4.peg.1406"/>
<keyword evidence="1" id="KW-0472">Membrane</keyword>
<reference evidence="3 4" key="1">
    <citation type="submission" date="2015-02" db="EMBL/GenBank/DDBJ databases">
        <title>Draft genome sequences of ten Microbacterium spp. with emphasis on heavy metal contaminated environments.</title>
        <authorList>
            <person name="Corretto E."/>
        </authorList>
    </citation>
    <scope>NUCLEOTIDE SEQUENCE [LARGE SCALE GENOMIC DNA]</scope>
    <source>
        <strain evidence="3 4">SA35</strain>
    </source>
</reference>
<evidence type="ECO:0000256" key="2">
    <source>
        <dbReference type="SAM" id="SignalP"/>
    </source>
</evidence>
<name>A0A0M2HS91_9MICO</name>
<keyword evidence="1" id="KW-1133">Transmembrane helix</keyword>
<feature type="chain" id="PRO_5005634240" evidence="2">
    <location>
        <begin position="28"/>
        <end position="140"/>
    </location>
</feature>
<evidence type="ECO:0000256" key="1">
    <source>
        <dbReference type="SAM" id="Phobius"/>
    </source>
</evidence>
<proteinExistence type="predicted"/>
<keyword evidence="2" id="KW-0732">Signal</keyword>
<accession>A0A0M2HS91</accession>
<gene>
    <name evidence="3" type="ORF">RS84_01408</name>
</gene>
<dbReference type="AlphaFoldDB" id="A0A0M2HS91"/>
<dbReference type="STRING" id="273678.RS84_01408"/>
<feature type="transmembrane region" description="Helical" evidence="1">
    <location>
        <begin position="84"/>
        <end position="105"/>
    </location>
</feature>
<dbReference type="RefSeq" id="WP_045257070.1">
    <property type="nucleotide sequence ID" value="NZ_JYJB01000008.1"/>
</dbReference>
<feature type="signal peptide" evidence="2">
    <location>
        <begin position="1"/>
        <end position="27"/>
    </location>
</feature>